<dbReference type="PANTHER" id="PTHR18934">
    <property type="entry name" value="ATP-DEPENDENT RNA HELICASE"/>
    <property type="match status" value="1"/>
</dbReference>
<evidence type="ECO:0000256" key="1">
    <source>
        <dbReference type="ARBA" id="ARBA00022741"/>
    </source>
</evidence>
<keyword evidence="4" id="KW-0067">ATP-binding</keyword>
<dbReference type="PROSITE" id="PS51194">
    <property type="entry name" value="HELICASE_CTER"/>
    <property type="match status" value="1"/>
</dbReference>
<dbReference type="GO" id="GO:0003723">
    <property type="term" value="F:RNA binding"/>
    <property type="evidence" value="ECO:0007669"/>
    <property type="project" value="TreeGrafter"/>
</dbReference>
<dbReference type="Gene3D" id="1.20.120.1080">
    <property type="match status" value="1"/>
</dbReference>
<dbReference type="NCBIfam" id="TIGR01967">
    <property type="entry name" value="DEAH_box_HrpA"/>
    <property type="match status" value="1"/>
</dbReference>
<dbReference type="SMART" id="SM00490">
    <property type="entry name" value="HELICc"/>
    <property type="match status" value="1"/>
</dbReference>
<keyword evidence="1" id="KW-0547">Nucleotide-binding</keyword>
<dbReference type="Pfam" id="PF07717">
    <property type="entry name" value="OB_NTP_bind"/>
    <property type="match status" value="1"/>
</dbReference>
<dbReference type="Pfam" id="PF00271">
    <property type="entry name" value="Helicase_C"/>
    <property type="match status" value="1"/>
</dbReference>
<dbReference type="Gene3D" id="3.40.50.300">
    <property type="entry name" value="P-loop containing nucleotide triphosphate hydrolases"/>
    <property type="match status" value="2"/>
</dbReference>
<dbReference type="SMART" id="SM00487">
    <property type="entry name" value="DEXDc"/>
    <property type="match status" value="1"/>
</dbReference>
<dbReference type="SMART" id="SM00847">
    <property type="entry name" value="HA2"/>
    <property type="match status" value="1"/>
</dbReference>
<dbReference type="SUPFAM" id="SSF52540">
    <property type="entry name" value="P-loop containing nucleoside triphosphate hydrolases"/>
    <property type="match status" value="1"/>
</dbReference>
<proteinExistence type="predicted"/>
<dbReference type="InterPro" id="IPR011709">
    <property type="entry name" value="DEAD-box_helicase_OB_fold"/>
</dbReference>
<evidence type="ECO:0000259" key="6">
    <source>
        <dbReference type="PROSITE" id="PS51194"/>
    </source>
</evidence>
<feature type="domain" description="Helicase ATP-binding" evidence="5">
    <location>
        <begin position="79"/>
        <end position="242"/>
    </location>
</feature>
<keyword evidence="2" id="KW-0378">Hydrolase</keyword>
<dbReference type="GO" id="GO:0005524">
    <property type="term" value="F:ATP binding"/>
    <property type="evidence" value="ECO:0007669"/>
    <property type="project" value="UniProtKB-KW"/>
</dbReference>
<dbReference type="InterPro" id="IPR010222">
    <property type="entry name" value="RNA_helicase_HrpA"/>
</dbReference>
<dbReference type="Pfam" id="PF21010">
    <property type="entry name" value="HA2_C"/>
    <property type="match status" value="1"/>
</dbReference>
<sequence length="1282" mass="146763">MASRKTPRQNADRISEQIDQCMIADRFRLRRQLKQKGGKSVGIAVEKSLKRVAARRTALPTKVEFPEELPVSGKAQEIQAALARHQVVIVAGETGSGKTTQLPKVCLEAGRGVFGMIGHTQPRRVAARTVAHRIADELGVSQGSSVGYQIRFGDKTGPDTHIKVMTDGILLAETRNDRFLERYDTLIIDEAHERSLNIDFLLGYIKRILPKRPDLKVIITSATIDVASFSRHFGDAPVIEVSGRTYPVELAYRPLDELLSEAGDAADDDPVSTGIVHLMREVGQREKGQRRPADVLVFLPGEREIREASLALRRSSLKGWEVLPLYSRLSHAEQDRVFQPHQGRRVVLATNVAETSITVPGIRYVIDPGLARISRYSIRAKVQQLPIERVSQASARQRAGRCGRISEGVCFRLYDEEDFEQRSEYTAPEIMRTSLASVILQMLYLKLGDIDRFPFVEPPDRKQVNDGYHLLFELGAVDAERRMTRLGRDLVRIPVDLRLGRMLAAAFQHGVLSEALIIVSVLAIADPRERPMDAREAADKCHAEYDDERSDFLSFLNLWQAFETKRQSLSQRQLRRFCRENFLSWVRMREWREHHRQLRLICEEMGMRVSEQPAQYDRLHKSLLAGLLGNIGQRVNDNAYQGPRGRRHYLFPASTLFKRKPAWVMSAELTETTRLYARTVARIEPDWIEPISGHLVKRRHSEPFFSRKRGEVMAYEDVSLYGVPIVARRPVSYGAIDPATSRQIFIQEGLVDQQLKTRAGFFEANKQLRLRLGRLEDKTRRRDIMVDDRAIYAFYDERIPDHVAGLTDLDLWRSDIERTDRKRLYMTQEDLQQKDDGASETAYPSTLSVGNNQLPLNYRFDPTHHDDGVSVNIPVSILQQVSEAQVDWLIPGMLEEKCTALIRSLPKALRRNFAPVPDFVQRVLPQLEYDGRSLKLLLAEKLHRESGVRIQPEDFEHTPIADHLKMNVRLVDERGKVLAAGRELDKLRGKLDDVAASPDPVLRHPLEQHGLKDWPVEPLPDQVRVKVGGIEIVRYPALIDEELCAGVKLFETKSLAQHAHRHGVVRLLYLKLKEQVRYMHRNIPDFDRFSLWYATRGKKEELREDLILAALRYHFVEDQPQVLSGDVFEQRLASRDALVETMERVASLVAQVLREAASAVQALDEVPFQHAVDDIRGQLSALLDDRFLMRTDERWLKHMPRYMKAIRLRIEKLSGHENRDEQLTHELGEWLERIAELEGQGAELQWTLQEYRVSLFAQSLGTSQPVSAKRLERAIENIRTPR</sequence>
<dbReference type="EMBL" id="NTKD01000017">
    <property type="protein sequence ID" value="PDH39918.1"/>
    <property type="molecule type" value="Genomic_DNA"/>
</dbReference>
<evidence type="ECO:0000256" key="2">
    <source>
        <dbReference type="ARBA" id="ARBA00022801"/>
    </source>
</evidence>
<dbReference type="Proteomes" id="UP000219327">
    <property type="component" value="Unassembled WGS sequence"/>
</dbReference>
<dbReference type="PANTHER" id="PTHR18934:SF99">
    <property type="entry name" value="ATP-DEPENDENT RNA HELICASE DHX37-RELATED"/>
    <property type="match status" value="1"/>
</dbReference>
<reference evidence="7 8" key="1">
    <citation type="submission" date="2017-08" db="EMBL/GenBank/DDBJ databases">
        <title>Fine stratification of microbial communities through a metagenomic profile of the photic zone.</title>
        <authorList>
            <person name="Haro-Moreno J.M."/>
            <person name="Lopez-Perez M."/>
            <person name="De La Torre J."/>
            <person name="Picazo A."/>
            <person name="Camacho A."/>
            <person name="Rodriguez-Valera F."/>
        </authorList>
    </citation>
    <scope>NUCLEOTIDE SEQUENCE [LARGE SCALE GENOMIC DNA]</scope>
    <source>
        <strain evidence="7">MED-G24</strain>
    </source>
</reference>
<dbReference type="InterPro" id="IPR011545">
    <property type="entry name" value="DEAD/DEAH_box_helicase_dom"/>
</dbReference>
<evidence type="ECO:0000313" key="8">
    <source>
        <dbReference type="Proteomes" id="UP000219327"/>
    </source>
</evidence>
<dbReference type="Pfam" id="PF00270">
    <property type="entry name" value="DEAD"/>
    <property type="match status" value="1"/>
</dbReference>
<dbReference type="SMART" id="SM00382">
    <property type="entry name" value="AAA"/>
    <property type="match status" value="1"/>
</dbReference>
<dbReference type="InterPro" id="IPR007502">
    <property type="entry name" value="Helicase-assoc_dom"/>
</dbReference>
<accession>A0A2A5WUH1</accession>
<dbReference type="InterPro" id="IPR024590">
    <property type="entry name" value="HrpA_C"/>
</dbReference>
<dbReference type="GO" id="GO:0016787">
    <property type="term" value="F:hydrolase activity"/>
    <property type="evidence" value="ECO:0007669"/>
    <property type="project" value="UniProtKB-KW"/>
</dbReference>
<evidence type="ECO:0000256" key="4">
    <source>
        <dbReference type="ARBA" id="ARBA00022840"/>
    </source>
</evidence>
<protein>
    <submittedName>
        <fullName evidence="7">ATP-dependent RNA helicase HrpA</fullName>
    </submittedName>
</protein>
<evidence type="ECO:0000259" key="5">
    <source>
        <dbReference type="PROSITE" id="PS51192"/>
    </source>
</evidence>
<organism evidence="7 8">
    <name type="scientific">OM182 bacterium MED-G24</name>
    <dbReference type="NCBI Taxonomy" id="1986255"/>
    <lineage>
        <taxon>Bacteria</taxon>
        <taxon>Pseudomonadati</taxon>
        <taxon>Pseudomonadota</taxon>
        <taxon>Gammaproteobacteria</taxon>
        <taxon>OMG group</taxon>
        <taxon>OM182 clade</taxon>
    </lineage>
</organism>
<name>A0A2A5WUH1_9GAMM</name>
<dbReference type="InterPro" id="IPR001650">
    <property type="entry name" value="Helicase_C-like"/>
</dbReference>
<evidence type="ECO:0000313" key="7">
    <source>
        <dbReference type="EMBL" id="PDH39918.1"/>
    </source>
</evidence>
<dbReference type="InterPro" id="IPR014001">
    <property type="entry name" value="Helicase_ATP-bd"/>
</dbReference>
<comment type="caution">
    <text evidence="7">The sequence shown here is derived from an EMBL/GenBank/DDBJ whole genome shotgun (WGS) entry which is preliminary data.</text>
</comment>
<dbReference type="FunFam" id="1.20.120.1080:FF:000005">
    <property type="entry name" value="ATP-dependent helicase HrpA"/>
    <property type="match status" value="1"/>
</dbReference>
<dbReference type="PROSITE" id="PS51192">
    <property type="entry name" value="HELICASE_ATP_BIND_1"/>
    <property type="match status" value="1"/>
</dbReference>
<dbReference type="GO" id="GO:0003724">
    <property type="term" value="F:RNA helicase activity"/>
    <property type="evidence" value="ECO:0007669"/>
    <property type="project" value="InterPro"/>
</dbReference>
<feature type="domain" description="Helicase C-terminal" evidence="6">
    <location>
        <begin position="274"/>
        <end position="446"/>
    </location>
</feature>
<dbReference type="InterPro" id="IPR027417">
    <property type="entry name" value="P-loop_NTPase"/>
</dbReference>
<evidence type="ECO:0000256" key="3">
    <source>
        <dbReference type="ARBA" id="ARBA00022806"/>
    </source>
</evidence>
<gene>
    <name evidence="7" type="primary">hrpA</name>
    <name evidence="7" type="ORF">CNE99_04505</name>
</gene>
<dbReference type="CDD" id="cd18791">
    <property type="entry name" value="SF2_C_RHA"/>
    <property type="match status" value="1"/>
</dbReference>
<keyword evidence="3 7" id="KW-0347">Helicase</keyword>
<dbReference type="InterPro" id="IPR003593">
    <property type="entry name" value="AAA+_ATPase"/>
</dbReference>
<dbReference type="Pfam" id="PF11898">
    <property type="entry name" value="DUF3418"/>
    <property type="match status" value="1"/>
</dbReference>